<comment type="caution">
    <text evidence="3">The sequence shown here is derived from an EMBL/GenBank/DDBJ whole genome shotgun (WGS) entry which is preliminary data.</text>
</comment>
<feature type="domain" description="Potassium channel" evidence="2">
    <location>
        <begin position="127"/>
        <end position="213"/>
    </location>
</feature>
<dbReference type="EMBL" id="SIHJ01000003">
    <property type="protein sequence ID" value="TWT32430.1"/>
    <property type="molecule type" value="Genomic_DNA"/>
</dbReference>
<keyword evidence="1" id="KW-0812">Transmembrane</keyword>
<dbReference type="AlphaFoldDB" id="A0A5C5V343"/>
<proteinExistence type="predicted"/>
<evidence type="ECO:0000313" key="3">
    <source>
        <dbReference type="EMBL" id="TWT32430.1"/>
    </source>
</evidence>
<dbReference type="InterPro" id="IPR013099">
    <property type="entry name" value="K_chnl_dom"/>
</dbReference>
<evidence type="ECO:0000259" key="2">
    <source>
        <dbReference type="Pfam" id="PF07885"/>
    </source>
</evidence>
<protein>
    <submittedName>
        <fullName evidence="3">Ion channel</fullName>
    </submittedName>
</protein>
<feature type="transmembrane region" description="Helical" evidence="1">
    <location>
        <begin position="61"/>
        <end position="80"/>
    </location>
</feature>
<feature type="transmembrane region" description="Helical" evidence="1">
    <location>
        <begin position="92"/>
        <end position="111"/>
    </location>
</feature>
<organism evidence="3 4">
    <name type="scientific">Posidoniimonas corsicana</name>
    <dbReference type="NCBI Taxonomy" id="1938618"/>
    <lineage>
        <taxon>Bacteria</taxon>
        <taxon>Pseudomonadati</taxon>
        <taxon>Planctomycetota</taxon>
        <taxon>Planctomycetia</taxon>
        <taxon>Pirellulales</taxon>
        <taxon>Lacipirellulaceae</taxon>
        <taxon>Posidoniimonas</taxon>
    </lineage>
</organism>
<keyword evidence="1" id="KW-1133">Transmembrane helix</keyword>
<keyword evidence="1" id="KW-0472">Membrane</keyword>
<dbReference type="RefSeq" id="WP_197531630.1">
    <property type="nucleotide sequence ID" value="NZ_SIHJ01000003.1"/>
</dbReference>
<accession>A0A5C5V343</accession>
<evidence type="ECO:0000313" key="4">
    <source>
        <dbReference type="Proteomes" id="UP000316714"/>
    </source>
</evidence>
<feature type="transmembrane region" description="Helical" evidence="1">
    <location>
        <begin position="36"/>
        <end position="54"/>
    </location>
</feature>
<dbReference type="Gene3D" id="1.10.287.70">
    <property type="match status" value="1"/>
</dbReference>
<keyword evidence="4" id="KW-1185">Reference proteome</keyword>
<sequence>MKREGRRRLSVAHLLIALGVLFAVQPVVDQFSYGDLIESVAFTGVLLAGVSAVGNRRRTHAIAALLVAPALLTRWIDHFWPGFLPTEVCQFAAILFVAYVGWHLLRFVIVAPQVNAEVLCAAISVLLLTAIIWSMFYTLLGKWDPHAFQLPTTAGEGARLDGFLAVYFSLQVITANSFGDIVPASNIARVLTLAEALVGMFYLAIFISRLVGAYTSEPAAAVPLGEERAGESDP</sequence>
<dbReference type="SUPFAM" id="SSF81324">
    <property type="entry name" value="Voltage-gated potassium channels"/>
    <property type="match status" value="1"/>
</dbReference>
<feature type="transmembrane region" description="Helical" evidence="1">
    <location>
        <begin position="118"/>
        <end position="140"/>
    </location>
</feature>
<feature type="transmembrane region" description="Helical" evidence="1">
    <location>
        <begin position="190"/>
        <end position="211"/>
    </location>
</feature>
<gene>
    <name evidence="3" type="ORF">KOR34_41930</name>
</gene>
<feature type="transmembrane region" description="Helical" evidence="1">
    <location>
        <begin position="160"/>
        <end position="178"/>
    </location>
</feature>
<dbReference type="Proteomes" id="UP000316714">
    <property type="component" value="Unassembled WGS sequence"/>
</dbReference>
<reference evidence="3 4" key="1">
    <citation type="submission" date="2019-02" db="EMBL/GenBank/DDBJ databases">
        <title>Deep-cultivation of Planctomycetes and their phenomic and genomic characterization uncovers novel biology.</title>
        <authorList>
            <person name="Wiegand S."/>
            <person name="Jogler M."/>
            <person name="Boedeker C."/>
            <person name="Pinto D."/>
            <person name="Vollmers J."/>
            <person name="Rivas-Marin E."/>
            <person name="Kohn T."/>
            <person name="Peeters S.H."/>
            <person name="Heuer A."/>
            <person name="Rast P."/>
            <person name="Oberbeckmann S."/>
            <person name="Bunk B."/>
            <person name="Jeske O."/>
            <person name="Meyerdierks A."/>
            <person name="Storesund J.E."/>
            <person name="Kallscheuer N."/>
            <person name="Luecker S."/>
            <person name="Lage O.M."/>
            <person name="Pohl T."/>
            <person name="Merkel B.J."/>
            <person name="Hornburger P."/>
            <person name="Mueller R.-W."/>
            <person name="Bruemmer F."/>
            <person name="Labrenz M."/>
            <person name="Spormann A.M."/>
            <person name="Op Den Camp H."/>
            <person name="Overmann J."/>
            <person name="Amann R."/>
            <person name="Jetten M.S.M."/>
            <person name="Mascher T."/>
            <person name="Medema M.H."/>
            <person name="Devos D.P."/>
            <person name="Kaster A.-K."/>
            <person name="Ovreas L."/>
            <person name="Rohde M."/>
            <person name="Galperin M.Y."/>
            <person name="Jogler C."/>
        </authorList>
    </citation>
    <scope>NUCLEOTIDE SEQUENCE [LARGE SCALE GENOMIC DNA]</scope>
    <source>
        <strain evidence="3 4">KOR34</strain>
    </source>
</reference>
<evidence type="ECO:0000256" key="1">
    <source>
        <dbReference type="SAM" id="Phobius"/>
    </source>
</evidence>
<name>A0A5C5V343_9BACT</name>
<dbReference type="Pfam" id="PF07885">
    <property type="entry name" value="Ion_trans_2"/>
    <property type="match status" value="1"/>
</dbReference>